<keyword evidence="1" id="KW-0233">DNA recombination</keyword>
<reference evidence="4" key="3">
    <citation type="submission" date="2023-12" db="EMBL/GenBank/DDBJ databases">
        <authorList>
            <person name="Sun Q."/>
            <person name="Inoue M."/>
        </authorList>
    </citation>
    <scope>NUCLEOTIDE SEQUENCE</scope>
    <source>
        <strain evidence="4">JCM 10667</strain>
    </source>
</reference>
<dbReference type="Proteomes" id="UP001501427">
    <property type="component" value="Unassembled WGS sequence"/>
</dbReference>
<dbReference type="GO" id="GO:0006310">
    <property type="term" value="P:DNA recombination"/>
    <property type="evidence" value="ECO:0007669"/>
    <property type="project" value="UniProtKB-KW"/>
</dbReference>
<evidence type="ECO:0000313" key="6">
    <source>
        <dbReference type="Proteomes" id="UP000549343"/>
    </source>
</evidence>
<dbReference type="PANTHER" id="PTHR30349">
    <property type="entry name" value="PHAGE INTEGRASE-RELATED"/>
    <property type="match status" value="1"/>
</dbReference>
<evidence type="ECO:0000256" key="2">
    <source>
        <dbReference type="SAM" id="MobiDB-lite"/>
    </source>
</evidence>
<dbReference type="SUPFAM" id="SSF56349">
    <property type="entry name" value="DNA breaking-rejoining enzymes"/>
    <property type="match status" value="1"/>
</dbReference>
<proteinExistence type="predicted"/>
<dbReference type="InterPro" id="IPR011010">
    <property type="entry name" value="DNA_brk_join_enz"/>
</dbReference>
<feature type="region of interest" description="Disordered" evidence="2">
    <location>
        <begin position="1"/>
        <end position="26"/>
    </location>
</feature>
<protein>
    <submittedName>
        <fullName evidence="4 5">Integrase</fullName>
    </submittedName>
</protein>
<accession>A0A7W7IID7</accession>
<dbReference type="PANTHER" id="PTHR30349:SF64">
    <property type="entry name" value="PROPHAGE INTEGRASE INTD-RELATED"/>
    <property type="match status" value="1"/>
</dbReference>
<dbReference type="InterPro" id="IPR050090">
    <property type="entry name" value="Tyrosine_recombinase_XerCD"/>
</dbReference>
<organism evidence="5 6">
    <name type="scientific">Actinomadura livida</name>
    <dbReference type="NCBI Taxonomy" id="79909"/>
    <lineage>
        <taxon>Bacteria</taxon>
        <taxon>Bacillati</taxon>
        <taxon>Actinomycetota</taxon>
        <taxon>Actinomycetes</taxon>
        <taxon>Streptosporangiales</taxon>
        <taxon>Thermomonosporaceae</taxon>
        <taxon>Actinomadura</taxon>
    </lineage>
</organism>
<reference evidence="4 7" key="1">
    <citation type="journal article" date="2019" name="Int. J. Syst. Evol. Microbiol.">
        <title>The Global Catalogue of Microorganisms (GCM) 10K type strain sequencing project: providing services to taxonomists for standard genome sequencing and annotation.</title>
        <authorList>
            <consortium name="The Broad Institute Genomics Platform"/>
            <consortium name="The Broad Institute Genome Sequencing Center for Infectious Disease"/>
            <person name="Wu L."/>
            <person name="Ma J."/>
        </authorList>
    </citation>
    <scope>NUCLEOTIDE SEQUENCE [LARGE SCALE GENOMIC DNA]</scope>
    <source>
        <strain evidence="4 7">JCM 10667</strain>
    </source>
</reference>
<dbReference type="GO" id="GO:0015074">
    <property type="term" value="P:DNA integration"/>
    <property type="evidence" value="ECO:0007669"/>
    <property type="project" value="InterPro"/>
</dbReference>
<dbReference type="GO" id="GO:0003677">
    <property type="term" value="F:DNA binding"/>
    <property type="evidence" value="ECO:0007669"/>
    <property type="project" value="InterPro"/>
</dbReference>
<dbReference type="InterPro" id="IPR013762">
    <property type="entry name" value="Integrase-like_cat_sf"/>
</dbReference>
<dbReference type="EMBL" id="BAAAHD010000080">
    <property type="protein sequence ID" value="GAA0594897.1"/>
    <property type="molecule type" value="Genomic_DNA"/>
</dbReference>
<dbReference type="EMBL" id="JACHMV010000001">
    <property type="protein sequence ID" value="MBB4777669.1"/>
    <property type="molecule type" value="Genomic_DNA"/>
</dbReference>
<gene>
    <name evidence="5" type="ORF">F4557_006087</name>
    <name evidence="4" type="ORF">GCM10009546_66380</name>
</gene>
<evidence type="ECO:0000259" key="3">
    <source>
        <dbReference type="PROSITE" id="PS51898"/>
    </source>
</evidence>
<dbReference type="PROSITE" id="PS51898">
    <property type="entry name" value="TYR_RECOMBINASE"/>
    <property type="match status" value="1"/>
</dbReference>
<dbReference type="RefSeq" id="WP_229808224.1">
    <property type="nucleotide sequence ID" value="NZ_BAAAHD010000080.1"/>
</dbReference>
<keyword evidence="7" id="KW-1185">Reference proteome</keyword>
<evidence type="ECO:0000313" key="5">
    <source>
        <dbReference type="EMBL" id="MBB4777669.1"/>
    </source>
</evidence>
<reference evidence="5 6" key="2">
    <citation type="submission" date="2020-08" db="EMBL/GenBank/DDBJ databases">
        <title>Sequencing the genomes of 1000 actinobacteria strains.</title>
        <authorList>
            <person name="Klenk H.-P."/>
        </authorList>
    </citation>
    <scope>NUCLEOTIDE SEQUENCE [LARGE SCALE GENOMIC DNA]</scope>
    <source>
        <strain evidence="5 6">DSM 44772</strain>
    </source>
</reference>
<dbReference type="Proteomes" id="UP000549343">
    <property type="component" value="Unassembled WGS sequence"/>
</dbReference>
<evidence type="ECO:0000313" key="7">
    <source>
        <dbReference type="Proteomes" id="UP001501427"/>
    </source>
</evidence>
<feature type="domain" description="Tyr recombinase" evidence="3">
    <location>
        <begin position="249"/>
        <end position="465"/>
    </location>
</feature>
<dbReference type="AlphaFoldDB" id="A0A7W7IID7"/>
<evidence type="ECO:0000256" key="1">
    <source>
        <dbReference type="ARBA" id="ARBA00023172"/>
    </source>
</evidence>
<sequence>MSKDEEPRPGRRRIPGSKGRTRDVRRPWKIGKAKSKTRPHMVRWVVAGDVCTVTFATFALADGFRSDLIQAMTRGEEFDVATGLPMSMLKVATARTWFEFCKAYVGVRWDGAAAKTRDSITDSLATATLAMVEDGSDRPSLQELRRAFLWAVTPANEGTDAPDEFAAGLRWLQERSLLLKALAEPQVIRRVEKRLTVTLTGKRVATDTYSRRRRGLNTAVVYAMELGELSDNPLKAVGRTHEARQGEVDPRVVITHAQARDLLTALSYVGSWGRGRGRRLVAFFATLYYAGLRPAECIALRASDCFLPDDGWGRLTLVQTLPVTSKRWTDHGERHERRGLKQRSAEAARIVPIPPSLVVILQAHIKEFGTAEDGRLFRNERGGILGASTYSRAWEEARQLAFTPAQVVSPLAGRPYDLRHAALSTWLNAGISPADVAKRAGNSVEVLLKRYAGCLDGQDDSINRRIERALEEDDEDE</sequence>
<dbReference type="InterPro" id="IPR002104">
    <property type="entry name" value="Integrase_catalytic"/>
</dbReference>
<evidence type="ECO:0000313" key="4">
    <source>
        <dbReference type="EMBL" id="GAA0594897.1"/>
    </source>
</evidence>
<comment type="caution">
    <text evidence="5">The sequence shown here is derived from an EMBL/GenBank/DDBJ whole genome shotgun (WGS) entry which is preliminary data.</text>
</comment>
<dbReference type="Gene3D" id="1.10.443.10">
    <property type="entry name" value="Intergrase catalytic core"/>
    <property type="match status" value="1"/>
</dbReference>
<name>A0A7W7IID7_9ACTN</name>